<sequence>MSYATLYLCRPGSATWSVTTSRVLAADSDVAFYNGKLYLFNKKPSPHLYAFDLGEDGDGLLVVTHAEKRPAPPFLSSSSPRSIYATFYYLVESRGRLLLIIRDLRECKTRGVAVFALHVSTRPHGWARMESLDGEVVFLSSNSALSISASRYGGVRGDRIYFSQGRYLQNHTVEECSRLKNCRHLHCEVFDMKQRTAETLCTGASPDPQYWCGSTTWFVTFVG</sequence>
<dbReference type="OrthoDB" id="642536at2759"/>
<gene>
    <name evidence="2" type="ORF">E2562_009265</name>
</gene>
<evidence type="ECO:0000313" key="3">
    <source>
        <dbReference type="Proteomes" id="UP000479710"/>
    </source>
</evidence>
<comment type="caution">
    <text evidence="2">The sequence shown here is derived from an EMBL/GenBank/DDBJ whole genome shotgun (WGS) entry which is preliminary data.</text>
</comment>
<dbReference type="InterPro" id="IPR005174">
    <property type="entry name" value="KIB1-4_b-propeller"/>
</dbReference>
<proteinExistence type="predicted"/>
<feature type="domain" description="KIB1-4 beta-propeller" evidence="1">
    <location>
        <begin position="4"/>
        <end position="164"/>
    </location>
</feature>
<dbReference type="EMBL" id="SPHZ02000004">
    <property type="protein sequence ID" value="KAF0921524.1"/>
    <property type="molecule type" value="Genomic_DNA"/>
</dbReference>
<name>A0A6G1EAP9_9ORYZ</name>
<evidence type="ECO:0000259" key="1">
    <source>
        <dbReference type="Pfam" id="PF03478"/>
    </source>
</evidence>
<protein>
    <recommendedName>
        <fullName evidence="1">KIB1-4 beta-propeller domain-containing protein</fullName>
    </recommendedName>
</protein>
<dbReference type="Pfam" id="PF03478">
    <property type="entry name" value="Beta-prop_KIB1-4"/>
    <property type="match status" value="1"/>
</dbReference>
<dbReference type="Proteomes" id="UP000479710">
    <property type="component" value="Unassembled WGS sequence"/>
</dbReference>
<dbReference type="PANTHER" id="PTHR33110:SF71">
    <property type="entry name" value="F-BOX_KELCH-REPEAT PROTEIN"/>
    <property type="match status" value="1"/>
</dbReference>
<evidence type="ECO:0000313" key="2">
    <source>
        <dbReference type="EMBL" id="KAF0921524.1"/>
    </source>
</evidence>
<reference evidence="2 3" key="1">
    <citation type="submission" date="2019-11" db="EMBL/GenBank/DDBJ databases">
        <title>Whole genome sequence of Oryza granulata.</title>
        <authorList>
            <person name="Li W."/>
        </authorList>
    </citation>
    <scope>NUCLEOTIDE SEQUENCE [LARGE SCALE GENOMIC DNA]</scope>
    <source>
        <strain evidence="3">cv. Menghai</strain>
        <tissue evidence="2">Leaf</tissue>
    </source>
</reference>
<keyword evidence="3" id="KW-1185">Reference proteome</keyword>
<dbReference type="AlphaFoldDB" id="A0A6G1EAP9"/>
<organism evidence="2 3">
    <name type="scientific">Oryza meyeriana var. granulata</name>
    <dbReference type="NCBI Taxonomy" id="110450"/>
    <lineage>
        <taxon>Eukaryota</taxon>
        <taxon>Viridiplantae</taxon>
        <taxon>Streptophyta</taxon>
        <taxon>Embryophyta</taxon>
        <taxon>Tracheophyta</taxon>
        <taxon>Spermatophyta</taxon>
        <taxon>Magnoliopsida</taxon>
        <taxon>Liliopsida</taxon>
        <taxon>Poales</taxon>
        <taxon>Poaceae</taxon>
        <taxon>BOP clade</taxon>
        <taxon>Oryzoideae</taxon>
        <taxon>Oryzeae</taxon>
        <taxon>Oryzinae</taxon>
        <taxon>Oryza</taxon>
        <taxon>Oryza meyeriana</taxon>
    </lineage>
</organism>
<dbReference type="PANTHER" id="PTHR33110">
    <property type="entry name" value="F-BOX/KELCH-REPEAT PROTEIN-RELATED"/>
    <property type="match status" value="1"/>
</dbReference>
<accession>A0A6G1EAP9</accession>